<dbReference type="Proteomes" id="UP000070444">
    <property type="component" value="Unassembled WGS sequence"/>
</dbReference>
<reference evidence="2 3" key="1">
    <citation type="journal article" date="2015" name="Genome Biol. Evol.">
        <title>Phylogenomic analyses indicate that early fungi evolved digesting cell walls of algal ancestors of land plants.</title>
        <authorList>
            <person name="Chang Y."/>
            <person name="Wang S."/>
            <person name="Sekimoto S."/>
            <person name="Aerts A.L."/>
            <person name="Choi C."/>
            <person name="Clum A."/>
            <person name="LaButti K.M."/>
            <person name="Lindquist E.A."/>
            <person name="Yee Ngan C."/>
            <person name="Ohm R.A."/>
            <person name="Salamov A.A."/>
            <person name="Grigoriev I.V."/>
            <person name="Spatafora J.W."/>
            <person name="Berbee M.L."/>
        </authorList>
    </citation>
    <scope>NUCLEOTIDE SEQUENCE [LARGE SCALE GENOMIC DNA]</scope>
    <source>
        <strain evidence="2 3">NRRL 28638</strain>
    </source>
</reference>
<evidence type="ECO:0000313" key="2">
    <source>
        <dbReference type="EMBL" id="KXN69273.1"/>
    </source>
</evidence>
<accession>A0A137P2L7</accession>
<name>A0A137P2L7_CONC2</name>
<feature type="transmembrane region" description="Helical" evidence="1">
    <location>
        <begin position="91"/>
        <end position="117"/>
    </location>
</feature>
<keyword evidence="3" id="KW-1185">Reference proteome</keyword>
<dbReference type="EMBL" id="KQ964541">
    <property type="protein sequence ID" value="KXN69273.1"/>
    <property type="molecule type" value="Genomic_DNA"/>
</dbReference>
<gene>
    <name evidence="2" type="ORF">CONCODRAFT_8338</name>
</gene>
<feature type="transmembrane region" description="Helical" evidence="1">
    <location>
        <begin position="132"/>
        <end position="152"/>
    </location>
</feature>
<organism evidence="2 3">
    <name type="scientific">Conidiobolus coronatus (strain ATCC 28846 / CBS 209.66 / NRRL 28638)</name>
    <name type="common">Delacroixia coronata</name>
    <dbReference type="NCBI Taxonomy" id="796925"/>
    <lineage>
        <taxon>Eukaryota</taxon>
        <taxon>Fungi</taxon>
        <taxon>Fungi incertae sedis</taxon>
        <taxon>Zoopagomycota</taxon>
        <taxon>Entomophthoromycotina</taxon>
        <taxon>Entomophthoromycetes</taxon>
        <taxon>Entomophthorales</taxon>
        <taxon>Ancylistaceae</taxon>
        <taxon>Conidiobolus</taxon>
    </lineage>
</organism>
<evidence type="ECO:0008006" key="4">
    <source>
        <dbReference type="Google" id="ProtNLM"/>
    </source>
</evidence>
<feature type="transmembrane region" description="Helical" evidence="1">
    <location>
        <begin position="29"/>
        <end position="54"/>
    </location>
</feature>
<evidence type="ECO:0000313" key="3">
    <source>
        <dbReference type="Proteomes" id="UP000070444"/>
    </source>
</evidence>
<keyword evidence="1" id="KW-0812">Transmembrane</keyword>
<sequence length="170" mass="20053">MSSSWKFNQIQLESSIMNFNLYFNWNSNLLLNTCFILPFVLNTIYIIVMIFCYFKLNVIIFNMFFKKKTISTFVLTISPETQQKKRRSMRFLIAQCIWIFLGLAAYWVSECVAIILITQSPTNVRLVNNLSGIKWVIISLVNVFNSVNLLIFHHPTRKDFIQFFKPSNQL</sequence>
<evidence type="ECO:0000256" key="1">
    <source>
        <dbReference type="SAM" id="Phobius"/>
    </source>
</evidence>
<keyword evidence="1" id="KW-0472">Membrane</keyword>
<keyword evidence="1" id="KW-1133">Transmembrane helix</keyword>
<protein>
    <recommendedName>
        <fullName evidence="4">G-protein coupled receptors family 1 profile domain-containing protein</fullName>
    </recommendedName>
</protein>
<proteinExistence type="predicted"/>
<dbReference type="AlphaFoldDB" id="A0A137P2L7"/>